<dbReference type="RefSeq" id="WP_115792146.1">
    <property type="nucleotide sequence ID" value="NZ_QSLN01000003.1"/>
</dbReference>
<reference evidence="1 2" key="1">
    <citation type="submission" date="2018-08" db="EMBL/GenBank/DDBJ databases">
        <title>Form III RuBisCO-mediated autotrophy in Thermodesulfobium bacteria.</title>
        <authorList>
            <person name="Toshchakov S.V."/>
            <person name="Kublanov I.V."/>
            <person name="Frolov E."/>
            <person name="Bonch-Osmolovskaya E.A."/>
            <person name="Tourova T.P."/>
            <person name="Chernych N.A."/>
            <person name="Lebedinsky A.V."/>
        </authorList>
    </citation>
    <scope>NUCLEOTIDE SEQUENCE [LARGE SCALE GENOMIC DNA]</scope>
    <source>
        <strain evidence="1 2">SR</strain>
    </source>
</reference>
<evidence type="ECO:0000313" key="2">
    <source>
        <dbReference type="Proteomes" id="UP000256329"/>
    </source>
</evidence>
<protein>
    <submittedName>
        <fullName evidence="1">Uncharacterized protein</fullName>
    </submittedName>
</protein>
<gene>
    <name evidence="1" type="ORF">DXX99_03575</name>
</gene>
<dbReference type="AlphaFoldDB" id="A0A3D8P5Y4"/>
<organism evidence="1 2">
    <name type="scientific">Ammonifex thiophilus</name>
    <dbReference type="NCBI Taxonomy" id="444093"/>
    <lineage>
        <taxon>Bacteria</taxon>
        <taxon>Bacillati</taxon>
        <taxon>Bacillota</taxon>
        <taxon>Clostridia</taxon>
        <taxon>Thermoanaerobacterales</taxon>
        <taxon>Thermoanaerobacteraceae</taxon>
        <taxon>Ammonifex</taxon>
    </lineage>
</organism>
<comment type="caution">
    <text evidence="1">The sequence shown here is derived from an EMBL/GenBank/DDBJ whole genome shotgun (WGS) entry which is preliminary data.</text>
</comment>
<sequence length="116" mass="12422">MKLLPGYWLSEPKVYRATRECNGEVVAITNPDAVLVLDEDPPERLMVIGQGTVVAVAPCRVKVFGNGMLVCAEGEGVRLEVDGKAVVHAENGAEVLVKGPEVKVRGLNARVSVLEK</sequence>
<dbReference type="Proteomes" id="UP000256329">
    <property type="component" value="Unassembled WGS sequence"/>
</dbReference>
<name>A0A3D8P5Y4_9THEO</name>
<accession>A0A3D8P5Y4</accession>
<keyword evidence="2" id="KW-1185">Reference proteome</keyword>
<proteinExistence type="predicted"/>
<dbReference type="EMBL" id="QSLN01000003">
    <property type="protein sequence ID" value="RDV83927.1"/>
    <property type="molecule type" value="Genomic_DNA"/>
</dbReference>
<evidence type="ECO:0000313" key="1">
    <source>
        <dbReference type="EMBL" id="RDV83927.1"/>
    </source>
</evidence>